<reference evidence="6 7" key="1">
    <citation type="submission" date="2020-04" db="EMBL/GenBank/DDBJ databases">
        <authorList>
            <person name="Laetsch R D."/>
            <person name="Stevens L."/>
            <person name="Kumar S."/>
            <person name="Blaxter L. M."/>
        </authorList>
    </citation>
    <scope>NUCLEOTIDE SEQUENCE [LARGE SCALE GENOMIC DNA]</scope>
</reference>
<feature type="transmembrane region" description="Helical" evidence="5">
    <location>
        <begin position="372"/>
        <end position="390"/>
    </location>
</feature>
<dbReference type="Gene3D" id="1.20.1250.20">
    <property type="entry name" value="MFS general substrate transporter like domains"/>
    <property type="match status" value="2"/>
</dbReference>
<evidence type="ECO:0008006" key="8">
    <source>
        <dbReference type="Google" id="ProtNLM"/>
    </source>
</evidence>
<proteinExistence type="predicted"/>
<organism evidence="6 7">
    <name type="scientific">Caenorhabditis bovis</name>
    <dbReference type="NCBI Taxonomy" id="2654633"/>
    <lineage>
        <taxon>Eukaryota</taxon>
        <taxon>Metazoa</taxon>
        <taxon>Ecdysozoa</taxon>
        <taxon>Nematoda</taxon>
        <taxon>Chromadorea</taxon>
        <taxon>Rhabditida</taxon>
        <taxon>Rhabditina</taxon>
        <taxon>Rhabditomorpha</taxon>
        <taxon>Rhabditoidea</taxon>
        <taxon>Rhabditidae</taxon>
        <taxon>Peloderinae</taxon>
        <taxon>Caenorhabditis</taxon>
    </lineage>
</organism>
<feature type="transmembrane region" description="Helical" evidence="5">
    <location>
        <begin position="298"/>
        <end position="322"/>
    </location>
</feature>
<dbReference type="Proteomes" id="UP000494206">
    <property type="component" value="Unassembled WGS sequence"/>
</dbReference>
<evidence type="ECO:0000256" key="5">
    <source>
        <dbReference type="SAM" id="Phobius"/>
    </source>
</evidence>
<dbReference type="AlphaFoldDB" id="A0A8S1F9C5"/>
<dbReference type="Pfam" id="PF00083">
    <property type="entry name" value="Sugar_tr"/>
    <property type="match status" value="1"/>
</dbReference>
<evidence type="ECO:0000256" key="4">
    <source>
        <dbReference type="ARBA" id="ARBA00023136"/>
    </source>
</evidence>
<dbReference type="OrthoDB" id="6612291at2759"/>
<feature type="transmembrane region" description="Helical" evidence="5">
    <location>
        <begin position="396"/>
        <end position="414"/>
    </location>
</feature>
<feature type="transmembrane region" description="Helical" evidence="5">
    <location>
        <begin position="66"/>
        <end position="84"/>
    </location>
</feature>
<feature type="transmembrane region" description="Helical" evidence="5">
    <location>
        <begin position="153"/>
        <end position="172"/>
    </location>
</feature>
<comment type="caution">
    <text evidence="6">The sequence shown here is derived from an EMBL/GenBank/DDBJ whole genome shotgun (WGS) entry which is preliminary data.</text>
</comment>
<dbReference type="EMBL" id="CADEPM010000010">
    <property type="protein sequence ID" value="CAB3410489.1"/>
    <property type="molecule type" value="Genomic_DNA"/>
</dbReference>
<dbReference type="PANTHER" id="PTHR23503">
    <property type="entry name" value="SOLUTE CARRIER FAMILY 2"/>
    <property type="match status" value="1"/>
</dbReference>
<evidence type="ECO:0000256" key="3">
    <source>
        <dbReference type="ARBA" id="ARBA00022989"/>
    </source>
</evidence>
<dbReference type="PANTHER" id="PTHR23503:SF123">
    <property type="entry name" value="MAJOR FACILITATOR SUPERFAMILY (MFS) PROFILE DOMAIN-CONTAINING PROTEIN"/>
    <property type="match status" value="1"/>
</dbReference>
<sequence length="467" mass="52189">MAKLGISLNLLYIITIYSVLGLYLQIQNLIFPTVPQCLEAMHNHTLKYHYGIEPTKQLVSFMNSSMMLGSGIVLLISIFTILPIAETKGRKFVCVYLRFFVGFFTNFLMLVASIIQASELYMIGEIFATVMVPIVYVTFVYIGECAPDAKRGFASTSLAVCGVVAHLLMYSTSSPSLLGAPDTWFVYPFVCFLGSIALFVTTVGLPESPKWLVRVGNNETARQAIRFYHGTDCDIDEVLVSMIREKNLTRANQLTLRQIWNDDTLREALNLNLLIVIAMFPARFIAPLLIDKIGRRALLFFAALIMYFKLFVMLVAQTLAFFFGGSLLTKLLVYLSESLSEIYASIMTIAIAALLISELFPPSARTAVFKLYMIAGIVSTAPLTLIFPIINVVFPPAFYIPIIVIQPIIIIYLYRYLPETKAKPIADIVSDFDNAVSSRASSICMENTPLLRKRAMTLQASIYDSFL</sequence>
<keyword evidence="2 5" id="KW-0812">Transmembrane</keyword>
<dbReference type="GO" id="GO:0016020">
    <property type="term" value="C:membrane"/>
    <property type="evidence" value="ECO:0007669"/>
    <property type="project" value="UniProtKB-SubCell"/>
</dbReference>
<dbReference type="InterPro" id="IPR005828">
    <property type="entry name" value="MFS_sugar_transport-like"/>
</dbReference>
<evidence type="ECO:0000313" key="7">
    <source>
        <dbReference type="Proteomes" id="UP000494206"/>
    </source>
</evidence>
<comment type="subcellular location">
    <subcellularLocation>
        <location evidence="1">Membrane</location>
    </subcellularLocation>
</comment>
<feature type="transmembrane region" description="Helical" evidence="5">
    <location>
        <begin position="121"/>
        <end position="141"/>
    </location>
</feature>
<name>A0A8S1F9C5_9PELO</name>
<dbReference type="GO" id="GO:0015149">
    <property type="term" value="F:hexose transmembrane transporter activity"/>
    <property type="evidence" value="ECO:0007669"/>
    <property type="project" value="TreeGrafter"/>
</dbReference>
<feature type="transmembrane region" description="Helical" evidence="5">
    <location>
        <begin position="96"/>
        <end position="115"/>
    </location>
</feature>
<dbReference type="InterPro" id="IPR045263">
    <property type="entry name" value="GLUT"/>
</dbReference>
<keyword evidence="4 5" id="KW-0472">Membrane</keyword>
<protein>
    <recommendedName>
        <fullName evidence="8">Major facilitator superfamily (MFS) profile domain-containing protein</fullName>
    </recommendedName>
</protein>
<evidence type="ECO:0000256" key="1">
    <source>
        <dbReference type="ARBA" id="ARBA00004370"/>
    </source>
</evidence>
<evidence type="ECO:0000256" key="2">
    <source>
        <dbReference type="ARBA" id="ARBA00022692"/>
    </source>
</evidence>
<dbReference type="SUPFAM" id="SSF103473">
    <property type="entry name" value="MFS general substrate transporter"/>
    <property type="match status" value="1"/>
</dbReference>
<feature type="transmembrane region" description="Helical" evidence="5">
    <location>
        <begin position="342"/>
        <end position="360"/>
    </location>
</feature>
<dbReference type="InterPro" id="IPR036259">
    <property type="entry name" value="MFS_trans_sf"/>
</dbReference>
<gene>
    <name evidence="6" type="ORF">CBOVIS_LOCUS12009</name>
</gene>
<keyword evidence="3 5" id="KW-1133">Transmembrane helix</keyword>
<feature type="transmembrane region" description="Helical" evidence="5">
    <location>
        <begin position="184"/>
        <end position="205"/>
    </location>
</feature>
<feature type="transmembrane region" description="Helical" evidence="5">
    <location>
        <begin position="7"/>
        <end position="26"/>
    </location>
</feature>
<evidence type="ECO:0000313" key="6">
    <source>
        <dbReference type="EMBL" id="CAB3410489.1"/>
    </source>
</evidence>
<keyword evidence="7" id="KW-1185">Reference proteome</keyword>
<accession>A0A8S1F9C5</accession>